<dbReference type="CDD" id="cd00130">
    <property type="entry name" value="PAS"/>
    <property type="match status" value="1"/>
</dbReference>
<name>X1JZ07_9ZZZZ</name>
<dbReference type="EMBL" id="BARU01042595">
    <property type="protein sequence ID" value="GAH86625.1"/>
    <property type="molecule type" value="Genomic_DNA"/>
</dbReference>
<dbReference type="SUPFAM" id="SSF55785">
    <property type="entry name" value="PYP-like sensor domain (PAS domain)"/>
    <property type="match status" value="1"/>
</dbReference>
<dbReference type="Pfam" id="PF13426">
    <property type="entry name" value="PAS_9"/>
    <property type="match status" value="1"/>
</dbReference>
<gene>
    <name evidence="9" type="ORF">S03H2_65420</name>
</gene>
<dbReference type="GO" id="GO:0016020">
    <property type="term" value="C:membrane"/>
    <property type="evidence" value="ECO:0007669"/>
    <property type="project" value="InterPro"/>
</dbReference>
<dbReference type="GO" id="GO:0005524">
    <property type="term" value="F:ATP binding"/>
    <property type="evidence" value="ECO:0007669"/>
    <property type="project" value="UniProtKB-KW"/>
</dbReference>
<dbReference type="PANTHER" id="PTHR24421">
    <property type="entry name" value="NITRATE/NITRITE SENSOR PROTEIN NARX-RELATED"/>
    <property type="match status" value="1"/>
</dbReference>
<dbReference type="InterPro" id="IPR035965">
    <property type="entry name" value="PAS-like_dom_sf"/>
</dbReference>
<dbReference type="GO" id="GO:0046983">
    <property type="term" value="F:protein dimerization activity"/>
    <property type="evidence" value="ECO:0007669"/>
    <property type="project" value="InterPro"/>
</dbReference>
<proteinExistence type="predicted"/>
<dbReference type="NCBIfam" id="TIGR00229">
    <property type="entry name" value="sensory_box"/>
    <property type="match status" value="1"/>
</dbReference>
<reference evidence="9" key="1">
    <citation type="journal article" date="2014" name="Front. Microbiol.">
        <title>High frequency of phylogenetically diverse reductive dehalogenase-homologous genes in deep subseafloor sedimentary metagenomes.</title>
        <authorList>
            <person name="Kawai M."/>
            <person name="Futagami T."/>
            <person name="Toyoda A."/>
            <person name="Takaki Y."/>
            <person name="Nishi S."/>
            <person name="Hori S."/>
            <person name="Arai W."/>
            <person name="Tsubouchi T."/>
            <person name="Morono Y."/>
            <person name="Uchiyama I."/>
            <person name="Ito T."/>
            <person name="Fujiyama A."/>
            <person name="Inagaki F."/>
            <person name="Takami H."/>
        </authorList>
    </citation>
    <scope>NUCLEOTIDE SEQUENCE</scope>
    <source>
        <strain evidence="9">Expedition CK06-06</strain>
    </source>
</reference>
<dbReference type="GO" id="GO:0000155">
    <property type="term" value="F:phosphorelay sensor kinase activity"/>
    <property type="evidence" value="ECO:0007669"/>
    <property type="project" value="InterPro"/>
</dbReference>
<dbReference type="AlphaFoldDB" id="X1JZ07"/>
<keyword evidence="4" id="KW-0808">Transferase</keyword>
<dbReference type="Gene3D" id="3.30.450.20">
    <property type="entry name" value="PAS domain"/>
    <property type="match status" value="1"/>
</dbReference>
<evidence type="ECO:0000256" key="7">
    <source>
        <dbReference type="ARBA" id="ARBA00022840"/>
    </source>
</evidence>
<feature type="non-terminal residue" evidence="9">
    <location>
        <position position="1"/>
    </location>
</feature>
<dbReference type="InterPro" id="IPR000700">
    <property type="entry name" value="PAS-assoc_C"/>
</dbReference>
<protein>
    <recommendedName>
        <fullName evidence="2">histidine kinase</fullName>
        <ecNumber evidence="2">2.7.13.3</ecNumber>
    </recommendedName>
</protein>
<evidence type="ECO:0000259" key="8">
    <source>
        <dbReference type="PROSITE" id="PS50113"/>
    </source>
</evidence>
<sequence length="198" mass="22101">EENIMAANKACATLTGYSVEELSDIKAGDLFAEGCLESIKNLEDLLLKDKALGRLSEVKIVRKDGTEASVQLSTSPVFSNGQIVGFQHIARDITEQKRMQENLRFYLQQVTRAQEEERKRISRELHDETTQALVALSRQLDALASSGKGLSENNRLRLEELWQKTNNIMQGVRRLSQDLRPAALDRLGLLSAFGMAGI</sequence>
<evidence type="ECO:0000256" key="3">
    <source>
        <dbReference type="ARBA" id="ARBA00022553"/>
    </source>
</evidence>
<evidence type="ECO:0000256" key="4">
    <source>
        <dbReference type="ARBA" id="ARBA00022679"/>
    </source>
</evidence>
<evidence type="ECO:0000256" key="5">
    <source>
        <dbReference type="ARBA" id="ARBA00022741"/>
    </source>
</evidence>
<keyword evidence="5" id="KW-0547">Nucleotide-binding</keyword>
<keyword evidence="7" id="KW-0067">ATP-binding</keyword>
<accession>X1JZ07</accession>
<evidence type="ECO:0000256" key="6">
    <source>
        <dbReference type="ARBA" id="ARBA00022777"/>
    </source>
</evidence>
<keyword evidence="6" id="KW-0418">Kinase</keyword>
<keyword evidence="3" id="KW-0597">Phosphoprotein</keyword>
<dbReference type="Gene3D" id="1.20.5.1930">
    <property type="match status" value="1"/>
</dbReference>
<dbReference type="InterPro" id="IPR011712">
    <property type="entry name" value="Sig_transdc_His_kin_sub3_dim/P"/>
</dbReference>
<evidence type="ECO:0000313" key="9">
    <source>
        <dbReference type="EMBL" id="GAH86625.1"/>
    </source>
</evidence>
<dbReference type="PROSITE" id="PS50113">
    <property type="entry name" value="PAC"/>
    <property type="match status" value="1"/>
</dbReference>
<feature type="domain" description="PAC" evidence="8">
    <location>
        <begin position="54"/>
        <end position="105"/>
    </location>
</feature>
<comment type="catalytic activity">
    <reaction evidence="1">
        <text>ATP + protein L-histidine = ADP + protein N-phospho-L-histidine.</text>
        <dbReference type="EC" id="2.7.13.3"/>
    </reaction>
</comment>
<dbReference type="InterPro" id="IPR050482">
    <property type="entry name" value="Sensor_HK_TwoCompSys"/>
</dbReference>
<evidence type="ECO:0000256" key="1">
    <source>
        <dbReference type="ARBA" id="ARBA00000085"/>
    </source>
</evidence>
<dbReference type="SMART" id="SM00086">
    <property type="entry name" value="PAC"/>
    <property type="match status" value="1"/>
</dbReference>
<dbReference type="PANTHER" id="PTHR24421:SF10">
    <property type="entry name" value="NITRATE_NITRITE SENSOR PROTEIN NARQ"/>
    <property type="match status" value="1"/>
</dbReference>
<evidence type="ECO:0000256" key="2">
    <source>
        <dbReference type="ARBA" id="ARBA00012438"/>
    </source>
</evidence>
<comment type="caution">
    <text evidence="9">The sequence shown here is derived from an EMBL/GenBank/DDBJ whole genome shotgun (WGS) entry which is preliminary data.</text>
</comment>
<dbReference type="EC" id="2.7.13.3" evidence="2"/>
<dbReference type="InterPro" id="IPR001610">
    <property type="entry name" value="PAC"/>
</dbReference>
<dbReference type="Pfam" id="PF07730">
    <property type="entry name" value="HisKA_3"/>
    <property type="match status" value="1"/>
</dbReference>
<dbReference type="InterPro" id="IPR000014">
    <property type="entry name" value="PAS"/>
</dbReference>
<organism evidence="9">
    <name type="scientific">marine sediment metagenome</name>
    <dbReference type="NCBI Taxonomy" id="412755"/>
    <lineage>
        <taxon>unclassified sequences</taxon>
        <taxon>metagenomes</taxon>
        <taxon>ecological metagenomes</taxon>
    </lineage>
</organism>